<feature type="region of interest" description="Disordered" evidence="1">
    <location>
        <begin position="1"/>
        <end position="64"/>
    </location>
</feature>
<dbReference type="Pfam" id="PF11350">
    <property type="entry name" value="DUF3152"/>
    <property type="match status" value="1"/>
</dbReference>
<dbReference type="Gene3D" id="3.40.390.10">
    <property type="entry name" value="Collagenase (Catalytic Domain)"/>
    <property type="match status" value="1"/>
</dbReference>
<feature type="compositionally biased region" description="Low complexity" evidence="1">
    <location>
        <begin position="125"/>
        <end position="137"/>
    </location>
</feature>
<dbReference type="AlphaFoldDB" id="A0AAC9MXD6"/>
<dbReference type="EMBL" id="CP014859">
    <property type="protein sequence ID" value="AOS61787.1"/>
    <property type="molecule type" value="Genomic_DNA"/>
</dbReference>
<dbReference type="InterPro" id="IPR022603">
    <property type="entry name" value="DUF3152"/>
</dbReference>
<feature type="domain" description="DUF3152" evidence="2">
    <location>
        <begin position="166"/>
        <end position="375"/>
    </location>
</feature>
<dbReference type="SUPFAM" id="SSF55486">
    <property type="entry name" value="Metalloproteases ('zincins'), catalytic domain"/>
    <property type="match status" value="1"/>
</dbReference>
<name>A0AAC9MXD6_9PSEU</name>
<dbReference type="Proteomes" id="UP000095210">
    <property type="component" value="Chromosome"/>
</dbReference>
<dbReference type="KEGG" id="ahm:TL08_04785"/>
<sequence length="378" mass="39766">MDGAVPAIWHSDSVPSTSQGSRRDADPRGRPVAAKSSEPRRRARPGQTGRADGVSEGGSADLEPLAASWQPATGHGRRAAEEPENPSGLRGLHTRFGWRLYALPLLLVLTVVVVFDVVRTPAEPPANAGGADGAPVDAGGGPSPTEPTDGPISFEPVDVEIGAAQLPEGDDFPATGSGEFRVLPGSTEVIGEEGALHTYTVEIEDGMEVEMDEEAFSASVDQTLADPRSWPGLGGVTMQRTDDPGAEPDLRITLASQETTSAACGEIMPFEVSCLVSDDGGDRAYLNAARWARGAHSYESNLADYRQYMVNHEVGHHLGLRHVACGTDGELARVMMDQTVSLADDDLSLLGEAGDIDGDVPAEGAVCRPNAWPFPVID</sequence>
<proteinExistence type="predicted"/>
<organism evidence="3 4">
    <name type="scientific">Actinoalloteichus hymeniacidonis</name>
    <dbReference type="NCBI Taxonomy" id="340345"/>
    <lineage>
        <taxon>Bacteria</taxon>
        <taxon>Bacillati</taxon>
        <taxon>Actinomycetota</taxon>
        <taxon>Actinomycetes</taxon>
        <taxon>Pseudonocardiales</taxon>
        <taxon>Pseudonocardiaceae</taxon>
        <taxon>Actinoalloteichus</taxon>
    </lineage>
</organism>
<evidence type="ECO:0000259" key="2">
    <source>
        <dbReference type="Pfam" id="PF11350"/>
    </source>
</evidence>
<accession>A0AAC9MXD6</accession>
<evidence type="ECO:0000256" key="1">
    <source>
        <dbReference type="SAM" id="MobiDB-lite"/>
    </source>
</evidence>
<feature type="region of interest" description="Disordered" evidence="1">
    <location>
        <begin position="123"/>
        <end position="152"/>
    </location>
</feature>
<reference evidence="4" key="1">
    <citation type="submission" date="2016-03" db="EMBL/GenBank/DDBJ databases">
        <title>Complete genome sequence of the type strain Actinoalloteichus hymeniacidonis DSM 45092.</title>
        <authorList>
            <person name="Schaffert L."/>
            <person name="Albersmeier A."/>
            <person name="Winkler A."/>
            <person name="Kalinowski J."/>
            <person name="Zotchev S."/>
            <person name="Ruckert C."/>
        </authorList>
    </citation>
    <scope>NUCLEOTIDE SEQUENCE [LARGE SCALE GENOMIC DNA]</scope>
    <source>
        <strain evidence="4">HPA177(T) (DSM 45092(T))</strain>
    </source>
</reference>
<protein>
    <submittedName>
        <fullName evidence="3">DUF3152 family protein</fullName>
    </submittedName>
</protein>
<evidence type="ECO:0000313" key="4">
    <source>
        <dbReference type="Proteomes" id="UP000095210"/>
    </source>
</evidence>
<evidence type="ECO:0000313" key="3">
    <source>
        <dbReference type="EMBL" id="AOS61787.1"/>
    </source>
</evidence>
<gene>
    <name evidence="3" type="ORF">TL08_04785</name>
</gene>
<keyword evidence="4" id="KW-1185">Reference proteome</keyword>
<dbReference type="GO" id="GO:0008237">
    <property type="term" value="F:metallopeptidase activity"/>
    <property type="evidence" value="ECO:0007669"/>
    <property type="project" value="InterPro"/>
</dbReference>
<dbReference type="InterPro" id="IPR024079">
    <property type="entry name" value="MetalloPept_cat_dom_sf"/>
</dbReference>